<keyword evidence="5 7" id="KW-0496">Mitochondrion</keyword>
<evidence type="ECO:0000256" key="8">
    <source>
        <dbReference type="SAM" id="MobiDB-lite"/>
    </source>
</evidence>
<feature type="region of interest" description="Disordered" evidence="8">
    <location>
        <begin position="496"/>
        <end position="550"/>
    </location>
</feature>
<accession>F0XS60</accession>
<evidence type="ECO:0000313" key="11">
    <source>
        <dbReference type="Proteomes" id="UP000007796"/>
    </source>
</evidence>
<keyword evidence="6" id="KW-0472">Membrane</keyword>
<dbReference type="STRING" id="655863.F0XS60"/>
<evidence type="ECO:0000313" key="10">
    <source>
        <dbReference type="EMBL" id="EFW99535.1"/>
    </source>
</evidence>
<evidence type="ECO:0000256" key="4">
    <source>
        <dbReference type="ARBA" id="ARBA00022989"/>
    </source>
</evidence>
<dbReference type="GO" id="GO:0005743">
    <property type="term" value="C:mitochondrial inner membrane"/>
    <property type="evidence" value="ECO:0007669"/>
    <property type="project" value="UniProtKB-SubCell"/>
</dbReference>
<evidence type="ECO:0000256" key="6">
    <source>
        <dbReference type="ARBA" id="ARBA00023136"/>
    </source>
</evidence>
<evidence type="ECO:0000256" key="1">
    <source>
        <dbReference type="ARBA" id="ARBA00004434"/>
    </source>
</evidence>
<sequence length="550" mass="60263">MSASLTAVRRATAANSSLLGRGRTIPRAAMRSTTMNLMRNSRNLAMRDNVSFVIFASARGFSTETHSAVGGPPSGPPPGFDPEKAKIPLPKENSQTSAAGSAKTSTKAKAKETTATSSSKTAPLAEAVGQPPAADAAASEGKPVVALEAKSGKKADEVKLTLSQKIKKEAQHYWDGTKLLATEVKISTRLAVKMAAGYELTRREHRQLTRTVQDLSRLVPFSVFVIVPFAELLLPVALRLFPNMLPSTYEGQQSREKKASFLRATRKEVSTFLRQTMKETGLPIQSGTAHRAEFTNFFRKVRATGEQPTAEDVIKVCKTFKDDMTLDNLSRPQLVSMCRYMNLNTFGTDMMLRYQVRHRMRQIKRDDRAISYEGVDSLTVAELQTACASRGIKSYGVSPARLREDLQTWLDLRLKEGVPSTLLVLSSAYMYGQPSTGKNDGGAVQTQIEALTGVLSSIPEELYHEIELAVDNAEGQATNKQRLEVLREQEDLIEDEAEQNQVNQKKGLATPRDVDNIDEEQERALLEAAASGEDVAAEKDQKAAAPTESK</sequence>
<dbReference type="InParanoid" id="F0XS60"/>
<keyword evidence="11" id="KW-1185">Reference proteome</keyword>
<feature type="compositionally biased region" description="Low complexity" evidence="8">
    <location>
        <begin position="94"/>
        <end position="138"/>
    </location>
</feature>
<name>F0XS60_GROCL</name>
<keyword evidence="4" id="KW-1133">Transmembrane helix</keyword>
<dbReference type="Proteomes" id="UP000007796">
    <property type="component" value="Unassembled WGS sequence"/>
</dbReference>
<dbReference type="Pfam" id="PF07766">
    <property type="entry name" value="LETM1_RBD"/>
    <property type="match status" value="1"/>
</dbReference>
<dbReference type="HOGENOM" id="CLU_008958_5_2_1"/>
<gene>
    <name evidence="10" type="ORF">CMQ_7903</name>
</gene>
<keyword evidence="2" id="KW-0812">Transmembrane</keyword>
<protein>
    <submittedName>
        <fullName evidence="10">Mrs7 family protein</fullName>
    </submittedName>
</protein>
<reference evidence="10 11" key="1">
    <citation type="journal article" date="2011" name="Proc. Natl. Acad. Sci. U.S.A.">
        <title>Genome and transcriptome analyses of the mountain pine beetle-fungal symbiont Grosmannia clavigera, a lodgepole pine pathogen.</title>
        <authorList>
            <person name="DiGuistini S."/>
            <person name="Wang Y."/>
            <person name="Liao N.Y."/>
            <person name="Taylor G."/>
            <person name="Tanguay P."/>
            <person name="Feau N."/>
            <person name="Henrissat B."/>
            <person name="Chan S.K."/>
            <person name="Hesse-Orce U."/>
            <person name="Alamouti S.M."/>
            <person name="Tsui C.K.M."/>
            <person name="Docking R.T."/>
            <person name="Levasseur A."/>
            <person name="Haridas S."/>
            <person name="Robertson G."/>
            <person name="Birol I."/>
            <person name="Holt R.A."/>
            <person name="Marra M.A."/>
            <person name="Hamelin R.C."/>
            <person name="Hirst M."/>
            <person name="Jones S.J.M."/>
            <person name="Bohlmann J."/>
            <person name="Breuil C."/>
        </authorList>
    </citation>
    <scope>NUCLEOTIDE SEQUENCE [LARGE SCALE GENOMIC DNA]</scope>
    <source>
        <strain evidence="11">kw1407 / UAMH 11150</strain>
    </source>
</reference>
<dbReference type="InterPro" id="IPR033122">
    <property type="entry name" value="LETM1-like_RBD"/>
</dbReference>
<dbReference type="PANTHER" id="PTHR14009">
    <property type="entry name" value="LEUCINE ZIPPER-EF-HAND CONTAINING TRANSMEMBRANE PROTEIN"/>
    <property type="match status" value="1"/>
</dbReference>
<dbReference type="InterPro" id="IPR044202">
    <property type="entry name" value="LETM1/MDM38-like"/>
</dbReference>
<dbReference type="GO" id="GO:0030003">
    <property type="term" value="P:intracellular monoatomic cation homeostasis"/>
    <property type="evidence" value="ECO:0007669"/>
    <property type="project" value="TreeGrafter"/>
</dbReference>
<evidence type="ECO:0000256" key="7">
    <source>
        <dbReference type="PROSITE-ProRule" id="PRU01094"/>
    </source>
</evidence>
<feature type="domain" description="Letm1 RBD" evidence="9">
    <location>
        <begin position="261"/>
        <end position="460"/>
    </location>
</feature>
<evidence type="ECO:0000256" key="5">
    <source>
        <dbReference type="ARBA" id="ARBA00023128"/>
    </source>
</evidence>
<evidence type="ECO:0000256" key="3">
    <source>
        <dbReference type="ARBA" id="ARBA00022792"/>
    </source>
</evidence>
<evidence type="ECO:0000256" key="2">
    <source>
        <dbReference type="ARBA" id="ARBA00022692"/>
    </source>
</evidence>
<dbReference type="AlphaFoldDB" id="F0XS60"/>
<dbReference type="GO" id="GO:0043022">
    <property type="term" value="F:ribosome binding"/>
    <property type="evidence" value="ECO:0007669"/>
    <property type="project" value="InterPro"/>
</dbReference>
<keyword evidence="3" id="KW-0999">Mitochondrion inner membrane</keyword>
<evidence type="ECO:0000259" key="9">
    <source>
        <dbReference type="PROSITE" id="PS51758"/>
    </source>
</evidence>
<dbReference type="eggNOG" id="KOG1043">
    <property type="taxonomic scope" value="Eukaryota"/>
</dbReference>
<comment type="subcellular location">
    <subcellularLocation>
        <location evidence="1">Mitochondrion inner membrane</location>
        <topology evidence="1">Single-pass membrane protein</topology>
    </subcellularLocation>
</comment>
<dbReference type="EMBL" id="GL629990">
    <property type="protein sequence ID" value="EFW99535.1"/>
    <property type="molecule type" value="Genomic_DNA"/>
</dbReference>
<dbReference type="PROSITE" id="PS51758">
    <property type="entry name" value="LETM1_RBD"/>
    <property type="match status" value="1"/>
</dbReference>
<organism evidence="11">
    <name type="scientific">Grosmannia clavigera (strain kw1407 / UAMH 11150)</name>
    <name type="common">Blue stain fungus</name>
    <name type="synonym">Graphiocladiella clavigera</name>
    <dbReference type="NCBI Taxonomy" id="655863"/>
    <lineage>
        <taxon>Eukaryota</taxon>
        <taxon>Fungi</taxon>
        <taxon>Dikarya</taxon>
        <taxon>Ascomycota</taxon>
        <taxon>Pezizomycotina</taxon>
        <taxon>Sordariomycetes</taxon>
        <taxon>Sordariomycetidae</taxon>
        <taxon>Ophiostomatales</taxon>
        <taxon>Ophiostomataceae</taxon>
        <taxon>Leptographium</taxon>
    </lineage>
</organism>
<dbReference type="RefSeq" id="XP_014169018.1">
    <property type="nucleotide sequence ID" value="XM_014313543.1"/>
</dbReference>
<feature type="region of interest" description="Disordered" evidence="8">
    <location>
        <begin position="64"/>
        <end position="140"/>
    </location>
</feature>
<dbReference type="PANTHER" id="PTHR14009:SF1">
    <property type="entry name" value="MITOCHONDRIAL PROTON_CALCIUM EXCHANGER PROTEIN"/>
    <property type="match status" value="1"/>
</dbReference>
<dbReference type="GeneID" id="25981499"/>
<dbReference type="OrthoDB" id="275278at2759"/>
<proteinExistence type="predicted"/>
<dbReference type="FunCoup" id="F0XS60">
    <property type="interactions" value="496"/>
</dbReference>